<name>A0A8J5WKU4_ZIZPA</name>
<dbReference type="AlphaFoldDB" id="A0A8J5WKU4"/>
<evidence type="ECO:0000313" key="3">
    <source>
        <dbReference type="Proteomes" id="UP000729402"/>
    </source>
</evidence>
<gene>
    <name evidence="2" type="ORF">GUJ93_ZPchr0011g28129</name>
</gene>
<accession>A0A8J5WKU4</accession>
<feature type="region of interest" description="Disordered" evidence="1">
    <location>
        <begin position="153"/>
        <end position="173"/>
    </location>
</feature>
<sequence length="194" mass="19951">MGMTVVSCTSVRDNGGKEEGERTRTEIYMMTFVIPVVKLNFITKYSTVHALPAPASSLQSPRLFFAGCALMTPAGLSASAALAGSSSASTSAASAAAQLRDAALAAATTLEAEASSLRASNAERSQQLQEEVDLLKSAAAAQERVHATAATLHARLHPAPPQDDDAGDGSLDDVDLSSSEVVAIAHLQSQVVAV</sequence>
<evidence type="ECO:0000313" key="2">
    <source>
        <dbReference type="EMBL" id="KAG8090742.1"/>
    </source>
</evidence>
<protein>
    <submittedName>
        <fullName evidence="2">Uncharacterized protein</fullName>
    </submittedName>
</protein>
<proteinExistence type="predicted"/>
<organism evidence="2 3">
    <name type="scientific">Zizania palustris</name>
    <name type="common">Northern wild rice</name>
    <dbReference type="NCBI Taxonomy" id="103762"/>
    <lineage>
        <taxon>Eukaryota</taxon>
        <taxon>Viridiplantae</taxon>
        <taxon>Streptophyta</taxon>
        <taxon>Embryophyta</taxon>
        <taxon>Tracheophyta</taxon>
        <taxon>Spermatophyta</taxon>
        <taxon>Magnoliopsida</taxon>
        <taxon>Liliopsida</taxon>
        <taxon>Poales</taxon>
        <taxon>Poaceae</taxon>
        <taxon>BOP clade</taxon>
        <taxon>Oryzoideae</taxon>
        <taxon>Oryzeae</taxon>
        <taxon>Zizaniinae</taxon>
        <taxon>Zizania</taxon>
    </lineage>
</organism>
<feature type="compositionally biased region" description="Acidic residues" evidence="1">
    <location>
        <begin position="162"/>
        <end position="173"/>
    </location>
</feature>
<keyword evidence="3" id="KW-1185">Reference proteome</keyword>
<comment type="caution">
    <text evidence="2">The sequence shown here is derived from an EMBL/GenBank/DDBJ whole genome shotgun (WGS) entry which is preliminary data.</text>
</comment>
<dbReference type="EMBL" id="JAAALK010000081">
    <property type="protein sequence ID" value="KAG8090742.1"/>
    <property type="molecule type" value="Genomic_DNA"/>
</dbReference>
<reference evidence="2" key="1">
    <citation type="journal article" date="2021" name="bioRxiv">
        <title>Whole Genome Assembly and Annotation of Northern Wild Rice, Zizania palustris L., Supports a Whole Genome Duplication in the Zizania Genus.</title>
        <authorList>
            <person name="Haas M."/>
            <person name="Kono T."/>
            <person name="Macchietto M."/>
            <person name="Millas R."/>
            <person name="McGilp L."/>
            <person name="Shao M."/>
            <person name="Duquette J."/>
            <person name="Hirsch C.N."/>
            <person name="Kimball J."/>
        </authorList>
    </citation>
    <scope>NUCLEOTIDE SEQUENCE</scope>
    <source>
        <tissue evidence="2">Fresh leaf tissue</tissue>
    </source>
</reference>
<evidence type="ECO:0000256" key="1">
    <source>
        <dbReference type="SAM" id="MobiDB-lite"/>
    </source>
</evidence>
<dbReference type="Proteomes" id="UP000729402">
    <property type="component" value="Unassembled WGS sequence"/>
</dbReference>
<reference evidence="2" key="2">
    <citation type="submission" date="2021-02" db="EMBL/GenBank/DDBJ databases">
        <authorList>
            <person name="Kimball J.A."/>
            <person name="Haas M.W."/>
            <person name="Macchietto M."/>
            <person name="Kono T."/>
            <person name="Duquette J."/>
            <person name="Shao M."/>
        </authorList>
    </citation>
    <scope>NUCLEOTIDE SEQUENCE</scope>
    <source>
        <tissue evidence="2">Fresh leaf tissue</tissue>
    </source>
</reference>